<dbReference type="CDD" id="cd18746">
    <property type="entry name" value="PIN_VapC4-5_FitB-like"/>
    <property type="match status" value="1"/>
</dbReference>
<dbReference type="GO" id="GO:0004518">
    <property type="term" value="F:nuclease activity"/>
    <property type="evidence" value="ECO:0007669"/>
    <property type="project" value="UniProtKB-KW"/>
</dbReference>
<dbReference type="STRING" id="44933.SAMN05660971_01732"/>
<evidence type="ECO:0000259" key="8">
    <source>
        <dbReference type="Pfam" id="PF01850"/>
    </source>
</evidence>
<keyword evidence="2" id="KW-1277">Toxin-antitoxin system</keyword>
<keyword evidence="5" id="KW-0378">Hydrolase</keyword>
<keyword evidence="6" id="KW-0460">Magnesium</keyword>
<dbReference type="InterPro" id="IPR029060">
    <property type="entry name" value="PIN-like_dom_sf"/>
</dbReference>
<dbReference type="GO" id="GO:0016787">
    <property type="term" value="F:hydrolase activity"/>
    <property type="evidence" value="ECO:0007669"/>
    <property type="project" value="UniProtKB-KW"/>
</dbReference>
<dbReference type="PANTHER" id="PTHR33653:SF1">
    <property type="entry name" value="RIBONUCLEASE VAPC2"/>
    <property type="match status" value="1"/>
</dbReference>
<comment type="similarity">
    <text evidence="7">Belongs to the PINc/VapC protein family.</text>
</comment>
<keyword evidence="4" id="KW-0479">Metal-binding</keyword>
<dbReference type="SUPFAM" id="SSF88723">
    <property type="entry name" value="PIN domain-like"/>
    <property type="match status" value="1"/>
</dbReference>
<reference evidence="9 12" key="2">
    <citation type="submission" date="2019-07" db="EMBL/GenBank/DDBJ databases">
        <title>Whole genome shotgun sequence of Halomonas cupida NBRC 102219.</title>
        <authorList>
            <person name="Hosoyama A."/>
            <person name="Uohara A."/>
            <person name="Ohji S."/>
            <person name="Ichikawa N."/>
        </authorList>
    </citation>
    <scope>NUCLEOTIDE SEQUENCE [LARGE SCALE GENOMIC DNA]</scope>
    <source>
        <strain evidence="9 12">NBRC 102219</strain>
    </source>
</reference>
<dbReference type="Gene3D" id="3.40.50.1010">
    <property type="entry name" value="5'-nuclease"/>
    <property type="match status" value="1"/>
</dbReference>
<dbReference type="RefSeq" id="WP_073434789.1">
    <property type="nucleotide sequence ID" value="NZ_BJXU01000035.1"/>
</dbReference>
<evidence type="ECO:0000256" key="1">
    <source>
        <dbReference type="ARBA" id="ARBA00001946"/>
    </source>
</evidence>
<dbReference type="GO" id="GO:0046872">
    <property type="term" value="F:metal ion binding"/>
    <property type="evidence" value="ECO:0007669"/>
    <property type="project" value="UniProtKB-KW"/>
</dbReference>
<name>A0A1M7EPT7_9GAMM</name>
<dbReference type="InterPro" id="IPR050556">
    <property type="entry name" value="Type_II_TA_system_RNase"/>
</dbReference>
<protein>
    <submittedName>
        <fullName evidence="9">Twitching motility protein PilT</fullName>
    </submittedName>
</protein>
<sequence length="145" mass="16077">MNYLLDTNVVSELRKAGDGKANPNVIAWFEDKDASLFYVSVLTLMELEAGVLKAERKDVAKGALLRVWLDEQVIPGFRHRTLPIDSAIALRSAHMACLNQHPWDSLIAATAIEHGMVVVTRNVKDFKMTGVTALDPWEPAYGNES</sequence>
<dbReference type="EMBL" id="BJXU01000035">
    <property type="protein sequence ID" value="GEN23205.1"/>
    <property type="molecule type" value="Genomic_DNA"/>
</dbReference>
<dbReference type="Proteomes" id="UP000321726">
    <property type="component" value="Unassembled WGS sequence"/>
</dbReference>
<evidence type="ECO:0000313" key="11">
    <source>
        <dbReference type="Proteomes" id="UP000184123"/>
    </source>
</evidence>
<feature type="domain" description="PIN" evidence="8">
    <location>
        <begin position="3"/>
        <end position="123"/>
    </location>
</feature>
<evidence type="ECO:0000256" key="2">
    <source>
        <dbReference type="ARBA" id="ARBA00022649"/>
    </source>
</evidence>
<evidence type="ECO:0000256" key="5">
    <source>
        <dbReference type="ARBA" id="ARBA00022801"/>
    </source>
</evidence>
<evidence type="ECO:0000256" key="4">
    <source>
        <dbReference type="ARBA" id="ARBA00022723"/>
    </source>
</evidence>
<evidence type="ECO:0000256" key="6">
    <source>
        <dbReference type="ARBA" id="ARBA00022842"/>
    </source>
</evidence>
<evidence type="ECO:0000256" key="7">
    <source>
        <dbReference type="ARBA" id="ARBA00038093"/>
    </source>
</evidence>
<evidence type="ECO:0000313" key="9">
    <source>
        <dbReference type="EMBL" id="GEN23205.1"/>
    </source>
</evidence>
<proteinExistence type="inferred from homology"/>
<evidence type="ECO:0000313" key="12">
    <source>
        <dbReference type="Proteomes" id="UP000321726"/>
    </source>
</evidence>
<dbReference type="Proteomes" id="UP000184123">
    <property type="component" value="Unassembled WGS sequence"/>
</dbReference>
<keyword evidence="3" id="KW-0540">Nuclease</keyword>
<dbReference type="PANTHER" id="PTHR33653">
    <property type="entry name" value="RIBONUCLEASE VAPC2"/>
    <property type="match status" value="1"/>
</dbReference>
<dbReference type="InterPro" id="IPR002716">
    <property type="entry name" value="PIN_dom"/>
</dbReference>
<dbReference type="AlphaFoldDB" id="A0A1M7EPT7"/>
<dbReference type="OrthoDB" id="9804823at2"/>
<keyword evidence="12" id="KW-1185">Reference proteome</keyword>
<gene>
    <name evidence="9" type="ORF">HCU01_11540</name>
    <name evidence="10" type="ORF">SAMN05660971_01732</name>
</gene>
<evidence type="ECO:0000313" key="10">
    <source>
        <dbReference type="EMBL" id="SHL93613.1"/>
    </source>
</evidence>
<accession>A0A1M7EPT7</accession>
<dbReference type="Pfam" id="PF01850">
    <property type="entry name" value="PIN"/>
    <property type="match status" value="1"/>
</dbReference>
<organism evidence="10 11">
    <name type="scientific">Halomonas cupida</name>
    <dbReference type="NCBI Taxonomy" id="44933"/>
    <lineage>
        <taxon>Bacteria</taxon>
        <taxon>Pseudomonadati</taxon>
        <taxon>Pseudomonadota</taxon>
        <taxon>Gammaproteobacteria</taxon>
        <taxon>Oceanospirillales</taxon>
        <taxon>Halomonadaceae</taxon>
        <taxon>Halomonas</taxon>
    </lineage>
</organism>
<evidence type="ECO:0000256" key="3">
    <source>
        <dbReference type="ARBA" id="ARBA00022722"/>
    </source>
</evidence>
<reference evidence="10 11" key="1">
    <citation type="submission" date="2016-11" db="EMBL/GenBank/DDBJ databases">
        <authorList>
            <person name="Jaros S."/>
            <person name="Januszkiewicz K."/>
            <person name="Wedrychowicz H."/>
        </authorList>
    </citation>
    <scope>NUCLEOTIDE SEQUENCE [LARGE SCALE GENOMIC DNA]</scope>
    <source>
        <strain evidence="10 11">DSM 4740</strain>
    </source>
</reference>
<dbReference type="EMBL" id="FRCA01000004">
    <property type="protein sequence ID" value="SHL93613.1"/>
    <property type="molecule type" value="Genomic_DNA"/>
</dbReference>
<comment type="cofactor">
    <cofactor evidence="1">
        <name>Mg(2+)</name>
        <dbReference type="ChEBI" id="CHEBI:18420"/>
    </cofactor>
</comment>